<proteinExistence type="predicted"/>
<feature type="region of interest" description="Disordered" evidence="1">
    <location>
        <begin position="418"/>
        <end position="439"/>
    </location>
</feature>
<feature type="domain" description="CobW C-terminal" evidence="2">
    <location>
        <begin position="276"/>
        <end position="393"/>
    </location>
</feature>
<reference evidence="4" key="1">
    <citation type="journal article" date="2019" name="Int. J. Syst. Evol. Microbiol.">
        <title>The Global Catalogue of Microorganisms (GCM) 10K type strain sequencing project: providing services to taxonomists for standard genome sequencing and annotation.</title>
        <authorList>
            <consortium name="The Broad Institute Genomics Platform"/>
            <consortium name="The Broad Institute Genome Sequencing Center for Infectious Disease"/>
            <person name="Wu L."/>
            <person name="Ma J."/>
        </authorList>
    </citation>
    <scope>NUCLEOTIDE SEQUENCE [LARGE SCALE GENOMIC DNA]</scope>
    <source>
        <strain evidence="4">JCM 14234</strain>
    </source>
</reference>
<evidence type="ECO:0000256" key="1">
    <source>
        <dbReference type="SAM" id="MobiDB-lite"/>
    </source>
</evidence>
<evidence type="ECO:0000259" key="2">
    <source>
        <dbReference type="SMART" id="SM00833"/>
    </source>
</evidence>
<dbReference type="InterPro" id="IPR027417">
    <property type="entry name" value="P-loop_NTPase"/>
</dbReference>
<dbReference type="Gene3D" id="3.40.50.300">
    <property type="entry name" value="P-loop containing nucleotide triphosphate hydrolases"/>
    <property type="match status" value="1"/>
</dbReference>
<dbReference type="NCBIfam" id="NF047431">
    <property type="entry name" value="hiber_recruit"/>
    <property type="match status" value="1"/>
</dbReference>
<dbReference type="Pfam" id="PF07683">
    <property type="entry name" value="CobW_C"/>
    <property type="match status" value="1"/>
</dbReference>
<dbReference type="InterPro" id="IPR003495">
    <property type="entry name" value="CobW/HypB/UreG_nucleotide-bd"/>
</dbReference>
<evidence type="ECO:0000313" key="4">
    <source>
        <dbReference type="Proteomes" id="UP001501035"/>
    </source>
</evidence>
<gene>
    <name evidence="3" type="ORF">GCM10010528_17000</name>
</gene>
<dbReference type="SUPFAM" id="SSF90002">
    <property type="entry name" value="Hypothetical protein YjiA, C-terminal domain"/>
    <property type="match status" value="1"/>
</dbReference>
<dbReference type="Pfam" id="PF02492">
    <property type="entry name" value="cobW"/>
    <property type="match status" value="1"/>
</dbReference>
<dbReference type="InterPro" id="IPR051927">
    <property type="entry name" value="Zn_Chap_cDPG_Synth"/>
</dbReference>
<dbReference type="RefSeq" id="WP_290714207.1">
    <property type="nucleotide sequence ID" value="NZ_BAAAVS010000023.1"/>
</dbReference>
<dbReference type="Proteomes" id="UP001501035">
    <property type="component" value="Unassembled WGS sequence"/>
</dbReference>
<sequence length="439" mass="47806">MKIVPNTGDGRTPVVLVAGLDADAVTRTTTAFLIPGTTVVHHDLSELDLGRVRRTTRTLDADGREQAHQTVLLLEHGCVSCTLRNDLLPLLRQLHRRDSVQRVVLQLDCALEPEALCFAITHAVVADMPGFGDAPASQDVRIEATVACVPEAQWLEAATSDVTMAEYELSATTGDDDERTVAQVAVGQVAFADALVIVGCDPALRDAWESARLTAVLKRLAPSAPIIMEIPQRPMTAILTAHLLAAIPARSRRGRIDEPQDPLLRDQPPLDADCGVELFTVELDRPFHPARLHEAIDELLDGVVSARGRLWLATQPDAALWLESAGGGLRIAPGPTWLVAMSEDQLATVDAERRALAALRWDNNHGDRHSALSILAHRPEQPEAIRTALRGACLTDDEMALGQQFWLGFDDPFGLAHNDPCDDLPRATDSKLTHREDNR</sequence>
<comment type="caution">
    <text evidence="3">The sequence shown here is derived from an EMBL/GenBank/DDBJ whole genome shotgun (WGS) entry which is preliminary data.</text>
</comment>
<dbReference type="PANTHER" id="PTHR43603">
    <property type="entry name" value="COBW DOMAIN-CONTAINING PROTEIN DDB_G0274527"/>
    <property type="match status" value="1"/>
</dbReference>
<keyword evidence="4" id="KW-1185">Reference proteome</keyword>
<evidence type="ECO:0000313" key="3">
    <source>
        <dbReference type="EMBL" id="GAA3036930.1"/>
    </source>
</evidence>
<accession>A0ABP6LAU6</accession>
<organism evidence="3 4">
    <name type="scientific">Gordonia defluvii</name>
    <dbReference type="NCBI Taxonomy" id="283718"/>
    <lineage>
        <taxon>Bacteria</taxon>
        <taxon>Bacillati</taxon>
        <taxon>Actinomycetota</taxon>
        <taxon>Actinomycetes</taxon>
        <taxon>Mycobacteriales</taxon>
        <taxon>Gordoniaceae</taxon>
        <taxon>Gordonia</taxon>
    </lineage>
</organism>
<protein>
    <submittedName>
        <fullName evidence="3">GTP-binding protein</fullName>
    </submittedName>
</protein>
<dbReference type="SMART" id="SM00833">
    <property type="entry name" value="CobW_C"/>
    <property type="match status" value="1"/>
</dbReference>
<dbReference type="PANTHER" id="PTHR43603:SF1">
    <property type="entry name" value="ZINC-REGULATED GTPASE METALLOPROTEIN ACTIVATOR 1"/>
    <property type="match status" value="1"/>
</dbReference>
<dbReference type="EMBL" id="BAAAVS010000023">
    <property type="protein sequence ID" value="GAA3036930.1"/>
    <property type="molecule type" value="Genomic_DNA"/>
</dbReference>
<name>A0ABP6LAU6_9ACTN</name>
<feature type="compositionally biased region" description="Basic and acidic residues" evidence="1">
    <location>
        <begin position="419"/>
        <end position="439"/>
    </location>
</feature>
<dbReference type="InterPro" id="IPR011629">
    <property type="entry name" value="CobW-like_C"/>
</dbReference>